<dbReference type="Gene3D" id="1.10.472.10">
    <property type="entry name" value="Cyclin-like"/>
    <property type="match status" value="1"/>
</dbReference>
<sequence length="256" mass="28546">MKKTTLAVTVELSPSLPHHRSIVTISCQRFFLLIPSSLVEWIDGNAAMSSLALERALRIAVLTSSSFRPQWTVPGRATTPSASSRPPLHFPPSTPSNGAPILEIGIIFSNSGRRAPSSIFPSPSFEEIEPSLFIQGEAPSPRHPASHRRRPSFADLIQHFGEHFTRYYGEGKEEKLVKEAVHRFTDGTLLTYGFHRYLPSMVAESAIFLARLHVLAYEPWSKDLTELTGYKAIDLMGCVCDMYSQIACPRFALFQE</sequence>
<reference evidence="3" key="2">
    <citation type="submission" date="2018-05" db="EMBL/GenBank/DDBJ databases">
        <title>OmerRS3 (Oryza meridionalis Reference Sequence Version 3).</title>
        <authorList>
            <person name="Zhang J."/>
            <person name="Kudrna D."/>
            <person name="Lee S."/>
            <person name="Talag J."/>
            <person name="Welchert J."/>
            <person name="Wing R.A."/>
        </authorList>
    </citation>
    <scope>NUCLEOTIDE SEQUENCE [LARGE SCALE GENOMIC DNA]</scope>
    <source>
        <strain evidence="3">cv. OR44</strain>
    </source>
</reference>
<evidence type="ECO:0000313" key="4">
    <source>
        <dbReference type="Proteomes" id="UP000008021"/>
    </source>
</evidence>
<evidence type="ECO:0000313" key="3">
    <source>
        <dbReference type="EnsemblPlants" id="OMERI06G18760.1"/>
    </source>
</evidence>
<dbReference type="EnsemblPlants" id="OMERI06G18760.1">
    <property type="protein sequence ID" value="OMERI06G18760.1"/>
    <property type="gene ID" value="OMERI06G18760"/>
</dbReference>
<dbReference type="InterPro" id="IPR004367">
    <property type="entry name" value="Cyclin_C-dom"/>
</dbReference>
<evidence type="ECO:0000259" key="2">
    <source>
        <dbReference type="SMART" id="SM01332"/>
    </source>
</evidence>
<dbReference type="InterPro" id="IPR036915">
    <property type="entry name" value="Cyclin-like_sf"/>
</dbReference>
<feature type="region of interest" description="Disordered" evidence="1">
    <location>
        <begin position="72"/>
        <end position="97"/>
    </location>
</feature>
<dbReference type="SMART" id="SM01332">
    <property type="entry name" value="Cyclin_C"/>
    <property type="match status" value="1"/>
</dbReference>
<organism evidence="3">
    <name type="scientific">Oryza meridionalis</name>
    <dbReference type="NCBI Taxonomy" id="40149"/>
    <lineage>
        <taxon>Eukaryota</taxon>
        <taxon>Viridiplantae</taxon>
        <taxon>Streptophyta</taxon>
        <taxon>Embryophyta</taxon>
        <taxon>Tracheophyta</taxon>
        <taxon>Spermatophyta</taxon>
        <taxon>Magnoliopsida</taxon>
        <taxon>Liliopsida</taxon>
        <taxon>Poales</taxon>
        <taxon>Poaceae</taxon>
        <taxon>BOP clade</taxon>
        <taxon>Oryzoideae</taxon>
        <taxon>Oryzeae</taxon>
        <taxon>Oryzinae</taxon>
        <taxon>Oryza</taxon>
    </lineage>
</organism>
<proteinExistence type="predicted"/>
<protein>
    <recommendedName>
        <fullName evidence="2">Cyclin C-terminal domain-containing protein</fullName>
    </recommendedName>
</protein>
<name>A0A0E0E2U2_9ORYZ</name>
<dbReference type="STRING" id="40149.A0A0E0E2U2"/>
<dbReference type="Proteomes" id="UP000008021">
    <property type="component" value="Chromosome 6"/>
</dbReference>
<dbReference type="AlphaFoldDB" id="A0A0E0E2U2"/>
<dbReference type="Gramene" id="OMERI06G18760.1">
    <property type="protein sequence ID" value="OMERI06G18760.1"/>
    <property type="gene ID" value="OMERI06G18760"/>
</dbReference>
<dbReference type="SUPFAM" id="SSF47954">
    <property type="entry name" value="Cyclin-like"/>
    <property type="match status" value="1"/>
</dbReference>
<dbReference type="HOGENOM" id="CLU_1087336_0_0_1"/>
<evidence type="ECO:0000256" key="1">
    <source>
        <dbReference type="SAM" id="MobiDB-lite"/>
    </source>
</evidence>
<dbReference type="Pfam" id="PF02984">
    <property type="entry name" value="Cyclin_C"/>
    <property type="match status" value="1"/>
</dbReference>
<accession>A0A0E0E2U2</accession>
<reference evidence="3" key="1">
    <citation type="submission" date="2015-04" db="UniProtKB">
        <authorList>
            <consortium name="EnsemblPlants"/>
        </authorList>
    </citation>
    <scope>IDENTIFICATION</scope>
</reference>
<keyword evidence="4" id="KW-1185">Reference proteome</keyword>
<feature type="domain" description="Cyclin C-terminal" evidence="2">
    <location>
        <begin position="155"/>
        <end position="255"/>
    </location>
</feature>